<proteinExistence type="predicted"/>
<reference evidence="1 2" key="1">
    <citation type="submission" date="2022-12" db="EMBL/GenBank/DDBJ databases">
        <authorList>
            <person name="Ruckert C."/>
            <person name="Busche T."/>
            <person name="Kalinowski J."/>
            <person name="Wittmann C."/>
        </authorList>
    </citation>
    <scope>NUCLEOTIDE SEQUENCE [LARGE SCALE GENOMIC DNA]</scope>
    <source>
        <strain evidence="1 2">DSM 40276</strain>
    </source>
</reference>
<gene>
    <name evidence="1" type="ORF">STRNI_000212</name>
</gene>
<dbReference type="RefSeq" id="WP_239471538.1">
    <property type="nucleotide sequence ID" value="NZ_CP114203.1"/>
</dbReference>
<evidence type="ECO:0000313" key="2">
    <source>
        <dbReference type="Proteomes" id="UP001210169"/>
    </source>
</evidence>
<keyword evidence="2" id="KW-1185">Reference proteome</keyword>
<protein>
    <submittedName>
        <fullName evidence="1">Uncharacterized protein</fullName>
    </submittedName>
</protein>
<evidence type="ECO:0000313" key="1">
    <source>
        <dbReference type="EMBL" id="WAU02217.1"/>
    </source>
</evidence>
<sequence length="380" mass="41850">MVWKEPSAAERRLREQLAAHGLSVSWAKIRRWREFGALPWKKQHGLGRGSGSTSELLPETFAVAEALALATTKKRPLEQAVLHVFTTHPRFDQVLASPSVPLPERAVRRALAWYMAREDSHPLAAIEKAAQSAGSCPDKAIDAALESAHRYFPKLYRQAKQRRHPPGTTVPDNLADADGLATFAVATVLGFENFGADAIVEAVSKSLPELADEYGKQVFAHLSKAVREAEGDGGSPFLRRPHWPSLQDRVQRMEQVEYRVICTVRDVLALLVEASPALALARRAGVEDPDVLHVEATRASNRRTDEYLRRAEAISRRPGELAWKDFTGLLLNVCTTPRRLSTFQEDVTALDPALNDVPGLGRRILASRSLPTISSDGGEA</sequence>
<dbReference type="Proteomes" id="UP001210169">
    <property type="component" value="Chromosome"/>
</dbReference>
<organism evidence="1 2">
    <name type="scientific">Streptomyces nigrescens</name>
    <dbReference type="NCBI Taxonomy" id="1920"/>
    <lineage>
        <taxon>Bacteria</taxon>
        <taxon>Bacillati</taxon>
        <taxon>Actinomycetota</taxon>
        <taxon>Actinomycetes</taxon>
        <taxon>Kitasatosporales</taxon>
        <taxon>Streptomycetaceae</taxon>
        <taxon>Streptomyces</taxon>
    </lineage>
</organism>
<accession>A0ABY7IVV1</accession>
<dbReference type="EMBL" id="CP114203">
    <property type="protein sequence ID" value="WAU02217.1"/>
    <property type="molecule type" value="Genomic_DNA"/>
</dbReference>
<dbReference type="GeneID" id="301329424"/>
<name>A0ABY7IVV1_STRNI</name>